<sequence>MMEKSAGQERGTLSRERGGGQAVNAQDRRYAAAAVPMLAAGGIPPRSGMNVLQLQRTIGNRAVGAMLERWTSSNPGKPAAPRTGSAVIRRMIDSDVPAATNWETLENYVYQTLINPRKQTFEQSVVEYIETKAAGHGQISTLWEQVKAGLQSKADIGDVTSKLTDIRTGINTVKATEPDHPNKRGIGPSQELYETIPQSETSKTVAATIRLALLNDFTANVQYKIIKPRIGPAKMVPDKYGGNPIVGKWSESFMMGVLVLPNDEIHVSHSGFMGQTQHQVFEQIVQDNGGIPVTHDTTTKHDQLTQTFTDILQREMPKHPHHQIVQDNGRDKVQHDHPTHGTVVETGNPVGTCAAPQAVHPFNDPHLPDFPANLTGDTAMGMTEVLVRYESKVKVKMSKGRDKKYMGNTNPVKVLDMNDAPQLYSGGQDVVSCLTCQFQLRETLKRIVDRRRNVLNKQTIENLEKASGRYGLLETAEQLIADLGDSDKRDTLVHAIEPGTGKDDSGDVSSETTELRDAVTAYKEAIGSLAKQQTEQPEHVEWDRGTEPDRAATDFKALTGKEKKVRQEQGKIALGRHKLVGKSIDIDKYVEAAERRSKEVEKASQSARSKKHAAPAITDPVAEVERAERALAELRELRILGIGSAESLAAQIAQQLDLYVEAGRKLSGLAPEKTAEAEQQNATIDEIAKELQRLVRQVPSKEEAYAALREEKSLQAADEANKSSLSRYAESNTETLEAERQEAMLRRGAEIDANQARERRENKALKEAEKLESLAGDIARMYDMSLSAAIVYLASRLQAVPDDSPNPMEDAYL</sequence>
<gene>
    <name evidence="3" type="ORF">IDH45_09445</name>
</gene>
<name>A0A927C9J0_9BACL</name>
<dbReference type="AlphaFoldDB" id="A0A927C9J0"/>
<dbReference type="RefSeq" id="WP_190926896.1">
    <property type="nucleotide sequence ID" value="NZ_JACXJA010000009.1"/>
</dbReference>
<feature type="compositionally biased region" description="Basic and acidic residues" evidence="2">
    <location>
        <begin position="1"/>
        <end position="18"/>
    </location>
</feature>
<feature type="coiled-coil region" evidence="1">
    <location>
        <begin position="677"/>
        <end position="711"/>
    </location>
</feature>
<dbReference type="EMBL" id="JACXJA010000009">
    <property type="protein sequence ID" value="MBD2862206.1"/>
    <property type="molecule type" value="Genomic_DNA"/>
</dbReference>
<dbReference type="Proteomes" id="UP000639396">
    <property type="component" value="Unassembled WGS sequence"/>
</dbReference>
<feature type="region of interest" description="Disordered" evidence="2">
    <location>
        <begin position="716"/>
        <end position="737"/>
    </location>
</feature>
<evidence type="ECO:0000256" key="2">
    <source>
        <dbReference type="SAM" id="MobiDB-lite"/>
    </source>
</evidence>
<evidence type="ECO:0000313" key="3">
    <source>
        <dbReference type="EMBL" id="MBD2862206.1"/>
    </source>
</evidence>
<protein>
    <submittedName>
        <fullName evidence="3">Uncharacterized protein</fullName>
    </submittedName>
</protein>
<reference evidence="3" key="1">
    <citation type="submission" date="2020-09" db="EMBL/GenBank/DDBJ databases">
        <title>A novel bacterium of genus Paenibacillus, isolated from South China Sea.</title>
        <authorList>
            <person name="Huang H."/>
            <person name="Mo K."/>
            <person name="Hu Y."/>
        </authorList>
    </citation>
    <scope>NUCLEOTIDE SEQUENCE</scope>
    <source>
        <strain evidence="3">IB182363</strain>
    </source>
</reference>
<keyword evidence="4" id="KW-1185">Reference proteome</keyword>
<comment type="caution">
    <text evidence="3">The sequence shown here is derived from an EMBL/GenBank/DDBJ whole genome shotgun (WGS) entry which is preliminary data.</text>
</comment>
<proteinExistence type="predicted"/>
<keyword evidence="1" id="KW-0175">Coiled coil</keyword>
<evidence type="ECO:0000256" key="1">
    <source>
        <dbReference type="SAM" id="Coils"/>
    </source>
</evidence>
<feature type="compositionally biased region" description="Polar residues" evidence="2">
    <location>
        <begin position="722"/>
        <end position="735"/>
    </location>
</feature>
<accession>A0A927C9J0</accession>
<organism evidence="3 4">
    <name type="scientific">Paenibacillus oceani</name>
    <dbReference type="NCBI Taxonomy" id="2772510"/>
    <lineage>
        <taxon>Bacteria</taxon>
        <taxon>Bacillati</taxon>
        <taxon>Bacillota</taxon>
        <taxon>Bacilli</taxon>
        <taxon>Bacillales</taxon>
        <taxon>Paenibacillaceae</taxon>
        <taxon>Paenibacillus</taxon>
    </lineage>
</organism>
<evidence type="ECO:0000313" key="4">
    <source>
        <dbReference type="Proteomes" id="UP000639396"/>
    </source>
</evidence>
<feature type="region of interest" description="Disordered" evidence="2">
    <location>
        <begin position="1"/>
        <end position="24"/>
    </location>
</feature>